<evidence type="ECO:0000256" key="1">
    <source>
        <dbReference type="SAM" id="Coils"/>
    </source>
</evidence>
<feature type="compositionally biased region" description="Polar residues" evidence="2">
    <location>
        <begin position="346"/>
        <end position="356"/>
    </location>
</feature>
<feature type="compositionally biased region" description="Basic and acidic residues" evidence="2">
    <location>
        <begin position="47"/>
        <end position="58"/>
    </location>
</feature>
<gene>
    <name evidence="3" type="ORF">B0H16DRAFT_1338547</name>
</gene>
<feature type="coiled-coil region" evidence="1">
    <location>
        <begin position="299"/>
        <end position="326"/>
    </location>
</feature>
<keyword evidence="4" id="KW-1185">Reference proteome</keyword>
<feature type="non-terminal residue" evidence="3">
    <location>
        <position position="494"/>
    </location>
</feature>
<feature type="region of interest" description="Disordered" evidence="2">
    <location>
        <begin position="336"/>
        <end position="356"/>
    </location>
</feature>
<name>A0AAD7HC64_9AGAR</name>
<dbReference type="EMBL" id="JARKIB010000285">
    <property type="protein sequence ID" value="KAJ7716874.1"/>
    <property type="molecule type" value="Genomic_DNA"/>
</dbReference>
<evidence type="ECO:0000313" key="3">
    <source>
        <dbReference type="EMBL" id="KAJ7716874.1"/>
    </source>
</evidence>
<evidence type="ECO:0000256" key="2">
    <source>
        <dbReference type="SAM" id="MobiDB-lite"/>
    </source>
</evidence>
<reference evidence="3" key="1">
    <citation type="submission" date="2023-03" db="EMBL/GenBank/DDBJ databases">
        <title>Massive genome expansion in bonnet fungi (Mycena s.s.) driven by repeated elements and novel gene families across ecological guilds.</title>
        <authorList>
            <consortium name="Lawrence Berkeley National Laboratory"/>
            <person name="Harder C.B."/>
            <person name="Miyauchi S."/>
            <person name="Viragh M."/>
            <person name="Kuo A."/>
            <person name="Thoen E."/>
            <person name="Andreopoulos B."/>
            <person name="Lu D."/>
            <person name="Skrede I."/>
            <person name="Drula E."/>
            <person name="Henrissat B."/>
            <person name="Morin E."/>
            <person name="Kohler A."/>
            <person name="Barry K."/>
            <person name="LaButti K."/>
            <person name="Morin E."/>
            <person name="Salamov A."/>
            <person name="Lipzen A."/>
            <person name="Mereny Z."/>
            <person name="Hegedus B."/>
            <person name="Baldrian P."/>
            <person name="Stursova M."/>
            <person name="Weitz H."/>
            <person name="Taylor A."/>
            <person name="Grigoriev I.V."/>
            <person name="Nagy L.G."/>
            <person name="Martin F."/>
            <person name="Kauserud H."/>
        </authorList>
    </citation>
    <scope>NUCLEOTIDE SEQUENCE</scope>
    <source>
        <strain evidence="3">CBHHK182m</strain>
    </source>
</reference>
<organism evidence="3 4">
    <name type="scientific">Mycena metata</name>
    <dbReference type="NCBI Taxonomy" id="1033252"/>
    <lineage>
        <taxon>Eukaryota</taxon>
        <taxon>Fungi</taxon>
        <taxon>Dikarya</taxon>
        <taxon>Basidiomycota</taxon>
        <taxon>Agaricomycotina</taxon>
        <taxon>Agaricomycetes</taxon>
        <taxon>Agaricomycetidae</taxon>
        <taxon>Agaricales</taxon>
        <taxon>Marasmiineae</taxon>
        <taxon>Mycenaceae</taxon>
        <taxon>Mycena</taxon>
    </lineage>
</organism>
<accession>A0AAD7HC64</accession>
<protein>
    <submittedName>
        <fullName evidence="3">Uncharacterized protein</fullName>
    </submittedName>
</protein>
<evidence type="ECO:0000313" key="4">
    <source>
        <dbReference type="Proteomes" id="UP001215598"/>
    </source>
</evidence>
<feature type="compositionally biased region" description="Basic residues" evidence="2">
    <location>
        <begin position="59"/>
        <end position="70"/>
    </location>
</feature>
<dbReference type="AlphaFoldDB" id="A0AAD7HC64"/>
<proteinExistence type="predicted"/>
<dbReference type="Proteomes" id="UP001215598">
    <property type="component" value="Unassembled WGS sequence"/>
</dbReference>
<keyword evidence="1" id="KW-0175">Coiled coil</keyword>
<feature type="region of interest" description="Disordered" evidence="2">
    <location>
        <begin position="40"/>
        <end position="70"/>
    </location>
</feature>
<comment type="caution">
    <text evidence="3">The sequence shown here is derived from an EMBL/GenBank/DDBJ whole genome shotgun (WGS) entry which is preliminary data.</text>
</comment>
<sequence length="494" mass="57147">MCTTANCNGACDNCIGLTSWWGKYEEDVDDLILRSNVHSCRQSTGDTGEKEEKEDWRHLKPQSKGKHYTHQRRGCLNSEGMCKARFPRELHEETTIDDDGHVNMRQRESNLNTINKIVTFFARSNTDCTSLLSGTAVKAVISYVTDYISKLGLKSYQAFASVFDVFERNAEDLNGVGVDEYSTKKLMRQMVNSMSTKMEIGSPMACMYLLGNPDHYPSHQFANFMWRSYVNFVKKYWITQMEEPEGMKEDIAEDKIKIQNDRGTLVGSSMIDDYALRPLIFSDLNLYEWIQCHQKKELNNGEREALQEARRNREEYLNDADGADSDDDSFTSFIEKDQEDSDSWSDAESIQSNSTTWSLGDTDDVIVEKQAKHNKEAKAVKHLFIGEHKQRDTHGVWCDFTRLDRIIPNFIGGAIPQSDRGDREYYCMSIMTIFKAWRAPADLKDKDSTWDETFNEHMFTPRQRELLGHFNLRFECNDARDNHYNTMKQKIKEG</sequence>